<dbReference type="Proteomes" id="UP000676853">
    <property type="component" value="Unassembled WGS sequence"/>
</dbReference>
<evidence type="ECO:0000259" key="6">
    <source>
        <dbReference type="PROSITE" id="PS51898"/>
    </source>
</evidence>
<sequence length="413" mass="45260">MTKRTTTSRRRGKGSITSYATKAGTRWRFQVWVPADPEHPEAEWKHVGKGGFETADAADDAMQDARTQHKAGVDLTATIPTVAEYAERWLRSLDLAAATMAQYRRNVTKHIVPHIGGLRLDRVTPTRIGKLYVDLQRPDASRARAAGGLSKNTVLKVATNLSQMFDAAVEDRYIATNPTKRKAAKAPTATAVKREQAEMVTWSPAQLSAFLTWDRDTFGDDMHALWFVAAHTGMRRSELLGLRWSDVDLTAGRIQVRRALDTARPGEVKGTKSNRARVVDIDPGTVTVLRRWRRERGGITLELTKADAFVFGTATGAARCPVSTSEMFARRITRARAALGADALPTMKLHGLRHTHATILLEAGENPKVVSERLGHASVSFTLTVYAHVTPTMQRGAVDRFTAALSGAANGTS</sequence>
<dbReference type="InterPro" id="IPR050090">
    <property type="entry name" value="Tyrosine_recombinase_XerCD"/>
</dbReference>
<dbReference type="RefSeq" id="WP_212555057.1">
    <property type="nucleotide sequence ID" value="NZ_JAGXOE010000088.1"/>
</dbReference>
<evidence type="ECO:0000256" key="5">
    <source>
        <dbReference type="PROSITE-ProRule" id="PRU01248"/>
    </source>
</evidence>
<evidence type="ECO:0000313" key="8">
    <source>
        <dbReference type="EMBL" id="MBS4103882.1"/>
    </source>
</evidence>
<evidence type="ECO:0000256" key="4">
    <source>
        <dbReference type="ARBA" id="ARBA00023172"/>
    </source>
</evidence>
<proteinExistence type="inferred from homology"/>
<dbReference type="PANTHER" id="PTHR30349:SF41">
    <property type="entry name" value="INTEGRASE_RECOMBINASE PROTEIN MJ0367-RELATED"/>
    <property type="match status" value="1"/>
</dbReference>
<gene>
    <name evidence="8" type="ORF">KFZ73_21890</name>
</gene>
<keyword evidence="4" id="KW-0233">DNA recombination</keyword>
<dbReference type="InterPro" id="IPR044068">
    <property type="entry name" value="CB"/>
</dbReference>
<evidence type="ECO:0000256" key="3">
    <source>
        <dbReference type="ARBA" id="ARBA00023125"/>
    </source>
</evidence>
<dbReference type="EMBL" id="JAGXOE010000088">
    <property type="protein sequence ID" value="MBS4103882.1"/>
    <property type="molecule type" value="Genomic_DNA"/>
</dbReference>
<dbReference type="SUPFAM" id="SSF56349">
    <property type="entry name" value="DNA breaking-rejoining enzymes"/>
    <property type="match status" value="1"/>
</dbReference>
<keyword evidence="2" id="KW-0229">DNA integration</keyword>
<dbReference type="PROSITE" id="PS51898">
    <property type="entry name" value="TYR_RECOMBINASE"/>
    <property type="match status" value="1"/>
</dbReference>
<reference evidence="8 9" key="1">
    <citation type="submission" date="2021-04" db="EMBL/GenBank/DDBJ databases">
        <title>Whole genome sequence analysis of a thiophenic sulfur metabolizing bacteria.</title>
        <authorList>
            <person name="Akhtar N."/>
            <person name="Akram J."/>
            <person name="Aslam A."/>
        </authorList>
    </citation>
    <scope>NUCLEOTIDE SEQUENCE [LARGE SCALE GENOMIC DNA]</scope>
    <source>
        <strain evidence="8 9">3OW</strain>
    </source>
</reference>
<dbReference type="InterPro" id="IPR002104">
    <property type="entry name" value="Integrase_catalytic"/>
</dbReference>
<comment type="caution">
    <text evidence="8">The sequence shown here is derived from an EMBL/GenBank/DDBJ whole genome shotgun (WGS) entry which is preliminary data.</text>
</comment>
<feature type="domain" description="Core-binding (CB)" evidence="7">
    <location>
        <begin position="80"/>
        <end position="169"/>
    </location>
</feature>
<evidence type="ECO:0000313" key="9">
    <source>
        <dbReference type="Proteomes" id="UP000676853"/>
    </source>
</evidence>
<keyword evidence="3 5" id="KW-0238">DNA-binding</keyword>
<evidence type="ECO:0000259" key="7">
    <source>
        <dbReference type="PROSITE" id="PS51900"/>
    </source>
</evidence>
<dbReference type="Pfam" id="PF00589">
    <property type="entry name" value="Phage_integrase"/>
    <property type="match status" value="1"/>
</dbReference>
<dbReference type="PROSITE" id="PS51900">
    <property type="entry name" value="CB"/>
    <property type="match status" value="1"/>
</dbReference>
<protein>
    <submittedName>
        <fullName evidence="8">Site-specific integrase</fullName>
    </submittedName>
</protein>
<organism evidence="8 9">
    <name type="scientific">Tsukamurella paurometabola</name>
    <name type="common">Corynebacterium paurometabolum</name>
    <dbReference type="NCBI Taxonomy" id="2061"/>
    <lineage>
        <taxon>Bacteria</taxon>
        <taxon>Bacillati</taxon>
        <taxon>Actinomycetota</taxon>
        <taxon>Actinomycetes</taxon>
        <taxon>Mycobacteriales</taxon>
        <taxon>Tsukamurellaceae</taxon>
        <taxon>Tsukamurella</taxon>
    </lineage>
</organism>
<evidence type="ECO:0000256" key="1">
    <source>
        <dbReference type="ARBA" id="ARBA00008857"/>
    </source>
</evidence>
<dbReference type="CDD" id="cd01189">
    <property type="entry name" value="INT_ICEBs1_C_like"/>
    <property type="match status" value="1"/>
</dbReference>
<name>A0ABS5NJU8_TSUPA</name>
<evidence type="ECO:0000256" key="2">
    <source>
        <dbReference type="ARBA" id="ARBA00022908"/>
    </source>
</evidence>
<dbReference type="Gene3D" id="1.10.150.130">
    <property type="match status" value="1"/>
</dbReference>
<dbReference type="InterPro" id="IPR011010">
    <property type="entry name" value="DNA_brk_join_enz"/>
</dbReference>
<dbReference type="InterPro" id="IPR013762">
    <property type="entry name" value="Integrase-like_cat_sf"/>
</dbReference>
<feature type="domain" description="Tyr recombinase" evidence="6">
    <location>
        <begin position="197"/>
        <end position="399"/>
    </location>
</feature>
<dbReference type="InterPro" id="IPR004107">
    <property type="entry name" value="Integrase_SAM-like_N"/>
</dbReference>
<dbReference type="InterPro" id="IPR010998">
    <property type="entry name" value="Integrase_recombinase_N"/>
</dbReference>
<dbReference type="PANTHER" id="PTHR30349">
    <property type="entry name" value="PHAGE INTEGRASE-RELATED"/>
    <property type="match status" value="1"/>
</dbReference>
<dbReference type="Gene3D" id="1.10.443.10">
    <property type="entry name" value="Intergrase catalytic core"/>
    <property type="match status" value="1"/>
</dbReference>
<dbReference type="Pfam" id="PF14659">
    <property type="entry name" value="Phage_int_SAM_3"/>
    <property type="match status" value="1"/>
</dbReference>
<accession>A0ABS5NJU8</accession>
<keyword evidence="9" id="KW-1185">Reference proteome</keyword>
<comment type="similarity">
    <text evidence="1">Belongs to the 'phage' integrase family.</text>
</comment>